<sequence>MIALLGCALGAGLVLAAAPWLWPASRRRAAADQRAGALTTRAIALLESAGYAHVAPRVLGSAMTACALVAAAAAWLVTAAGPLAAASAVAAAGAPVVWLRSRAARLVRVRRAMWPDVCDLLVGSVRAGLSLPDAVAVLGESAPSAVRPAFAQFDRDLRASGHFTSSLERLKQQLADPMADRIIETLRMAREVGGTELVPVLRSLSVSIRSDAALRGEVESKQSWTKGAAILGVVAPWAVLVVMSLRPEGAQAYASASGITLILVGAVVSLVAYRIMLRVGRLPEPRRWFA</sequence>
<organism evidence="8 9">
    <name type="scientific">Candidatus Microbacterium stercoravium</name>
    <dbReference type="NCBI Taxonomy" id="2838697"/>
    <lineage>
        <taxon>Bacteria</taxon>
        <taxon>Bacillati</taxon>
        <taxon>Actinomycetota</taxon>
        <taxon>Actinomycetes</taxon>
        <taxon>Micrococcales</taxon>
        <taxon>Microbacteriaceae</taxon>
        <taxon>Microbacterium</taxon>
    </lineage>
</organism>
<keyword evidence="4 6" id="KW-1133">Transmembrane helix</keyword>
<dbReference type="AlphaFoldDB" id="A0A9D2H577"/>
<evidence type="ECO:0000313" key="9">
    <source>
        <dbReference type="Proteomes" id="UP000824220"/>
    </source>
</evidence>
<dbReference type="PANTHER" id="PTHR35007">
    <property type="entry name" value="INTEGRAL MEMBRANE PROTEIN-RELATED"/>
    <property type="match status" value="1"/>
</dbReference>
<evidence type="ECO:0000256" key="6">
    <source>
        <dbReference type="SAM" id="Phobius"/>
    </source>
</evidence>
<keyword evidence="5 6" id="KW-0472">Membrane</keyword>
<comment type="caution">
    <text evidence="8">The sequence shown here is derived from an EMBL/GenBank/DDBJ whole genome shotgun (WGS) entry which is preliminary data.</text>
</comment>
<name>A0A9D2H577_9MICO</name>
<evidence type="ECO:0000256" key="1">
    <source>
        <dbReference type="ARBA" id="ARBA00004651"/>
    </source>
</evidence>
<dbReference type="Pfam" id="PF00482">
    <property type="entry name" value="T2SSF"/>
    <property type="match status" value="1"/>
</dbReference>
<evidence type="ECO:0000259" key="7">
    <source>
        <dbReference type="Pfam" id="PF00482"/>
    </source>
</evidence>
<dbReference type="EMBL" id="DXAM01000053">
    <property type="protein sequence ID" value="HJA04024.1"/>
    <property type="molecule type" value="Genomic_DNA"/>
</dbReference>
<gene>
    <name evidence="8" type="ORF">H9800_04110</name>
</gene>
<evidence type="ECO:0000313" key="8">
    <source>
        <dbReference type="EMBL" id="HJA04024.1"/>
    </source>
</evidence>
<evidence type="ECO:0000256" key="4">
    <source>
        <dbReference type="ARBA" id="ARBA00022989"/>
    </source>
</evidence>
<evidence type="ECO:0000256" key="3">
    <source>
        <dbReference type="ARBA" id="ARBA00022692"/>
    </source>
</evidence>
<feature type="transmembrane region" description="Helical" evidence="6">
    <location>
        <begin position="228"/>
        <end position="246"/>
    </location>
</feature>
<reference evidence="8" key="2">
    <citation type="submission" date="2021-04" db="EMBL/GenBank/DDBJ databases">
        <authorList>
            <person name="Gilroy R."/>
        </authorList>
    </citation>
    <scope>NUCLEOTIDE SEQUENCE</scope>
    <source>
        <strain evidence="8">ChiHjej8B7-3636</strain>
    </source>
</reference>
<accession>A0A9D2H577</accession>
<evidence type="ECO:0000256" key="2">
    <source>
        <dbReference type="ARBA" id="ARBA00022475"/>
    </source>
</evidence>
<dbReference type="InterPro" id="IPR018076">
    <property type="entry name" value="T2SS_GspF_dom"/>
</dbReference>
<dbReference type="PANTHER" id="PTHR35007:SF3">
    <property type="entry name" value="POSSIBLE CONSERVED ALANINE RICH MEMBRANE PROTEIN"/>
    <property type="match status" value="1"/>
</dbReference>
<reference evidence="8" key="1">
    <citation type="journal article" date="2021" name="PeerJ">
        <title>Extensive microbial diversity within the chicken gut microbiome revealed by metagenomics and culture.</title>
        <authorList>
            <person name="Gilroy R."/>
            <person name="Ravi A."/>
            <person name="Getino M."/>
            <person name="Pursley I."/>
            <person name="Horton D.L."/>
            <person name="Alikhan N.F."/>
            <person name="Baker D."/>
            <person name="Gharbi K."/>
            <person name="Hall N."/>
            <person name="Watson M."/>
            <person name="Adriaenssens E.M."/>
            <person name="Foster-Nyarko E."/>
            <person name="Jarju S."/>
            <person name="Secka A."/>
            <person name="Antonio M."/>
            <person name="Oren A."/>
            <person name="Chaudhuri R.R."/>
            <person name="La Ragione R."/>
            <person name="Hildebrand F."/>
            <person name="Pallen M.J."/>
        </authorList>
    </citation>
    <scope>NUCLEOTIDE SEQUENCE</scope>
    <source>
        <strain evidence="8">ChiHjej8B7-3636</strain>
    </source>
</reference>
<feature type="transmembrane region" description="Helical" evidence="6">
    <location>
        <begin position="83"/>
        <end position="101"/>
    </location>
</feature>
<evidence type="ECO:0000256" key="5">
    <source>
        <dbReference type="ARBA" id="ARBA00023136"/>
    </source>
</evidence>
<feature type="transmembrane region" description="Helical" evidence="6">
    <location>
        <begin position="252"/>
        <end position="277"/>
    </location>
</feature>
<keyword evidence="2" id="KW-1003">Cell membrane</keyword>
<keyword evidence="3 6" id="KW-0812">Transmembrane</keyword>
<comment type="subcellular location">
    <subcellularLocation>
        <location evidence="1">Cell membrane</location>
        <topology evidence="1">Multi-pass membrane protein</topology>
    </subcellularLocation>
</comment>
<dbReference type="GO" id="GO:0005886">
    <property type="term" value="C:plasma membrane"/>
    <property type="evidence" value="ECO:0007669"/>
    <property type="project" value="UniProtKB-SubCell"/>
</dbReference>
<dbReference type="Proteomes" id="UP000824220">
    <property type="component" value="Unassembled WGS sequence"/>
</dbReference>
<proteinExistence type="predicted"/>
<feature type="domain" description="Type II secretion system protein GspF" evidence="7">
    <location>
        <begin position="118"/>
        <end position="243"/>
    </location>
</feature>
<protein>
    <submittedName>
        <fullName evidence="8">Type II secretion system F family protein</fullName>
    </submittedName>
</protein>